<reference evidence="1" key="1">
    <citation type="submission" date="2022-01" db="EMBL/GenBank/DDBJ databases">
        <title>Genome Sequence Resource for Two Populations of Ditylenchus destructor, the Migratory Endoparasitic Phytonematode.</title>
        <authorList>
            <person name="Zhang H."/>
            <person name="Lin R."/>
            <person name="Xie B."/>
        </authorList>
    </citation>
    <scope>NUCLEOTIDE SEQUENCE</scope>
    <source>
        <strain evidence="1">BazhouSP</strain>
    </source>
</reference>
<organism evidence="1 2">
    <name type="scientific">Ditylenchus destructor</name>
    <dbReference type="NCBI Taxonomy" id="166010"/>
    <lineage>
        <taxon>Eukaryota</taxon>
        <taxon>Metazoa</taxon>
        <taxon>Ecdysozoa</taxon>
        <taxon>Nematoda</taxon>
        <taxon>Chromadorea</taxon>
        <taxon>Rhabditida</taxon>
        <taxon>Tylenchina</taxon>
        <taxon>Tylenchomorpha</taxon>
        <taxon>Sphaerularioidea</taxon>
        <taxon>Anguinidae</taxon>
        <taxon>Anguininae</taxon>
        <taxon>Ditylenchus</taxon>
    </lineage>
</organism>
<dbReference type="EMBL" id="JAKKPZ010000008">
    <property type="protein sequence ID" value="KAI1718160.1"/>
    <property type="molecule type" value="Genomic_DNA"/>
</dbReference>
<accession>A0AAD4R931</accession>
<dbReference type="Proteomes" id="UP001201812">
    <property type="component" value="Unassembled WGS sequence"/>
</dbReference>
<proteinExistence type="predicted"/>
<gene>
    <name evidence="1" type="ORF">DdX_06576</name>
</gene>
<dbReference type="AlphaFoldDB" id="A0AAD4R931"/>
<keyword evidence="2" id="KW-1185">Reference proteome</keyword>
<evidence type="ECO:0000313" key="1">
    <source>
        <dbReference type="EMBL" id="KAI1718160.1"/>
    </source>
</evidence>
<name>A0AAD4R931_9BILA</name>
<protein>
    <submittedName>
        <fullName evidence="1">Uncharacterized protein</fullName>
    </submittedName>
</protein>
<comment type="caution">
    <text evidence="1">The sequence shown here is derived from an EMBL/GenBank/DDBJ whole genome shotgun (WGS) entry which is preliminary data.</text>
</comment>
<evidence type="ECO:0000313" key="2">
    <source>
        <dbReference type="Proteomes" id="UP001201812"/>
    </source>
</evidence>
<sequence length="136" mass="15170">MERGVQCSSFGWECGRCITDWSPPQPQCKCPYAELSHPGCAMRRGGVNALRRDVAWLVRRAHRGLLERYDWAGAAVPVKSGRVVEGSKFQNAKRACCRWEEEVAPCGAPVAVQKSQQLIMLGDQFISSMRVVSLFI</sequence>